<dbReference type="SUPFAM" id="SSF55729">
    <property type="entry name" value="Acyl-CoA N-acyltransferases (Nat)"/>
    <property type="match status" value="1"/>
</dbReference>
<dbReference type="STRING" id="1447782.SAMN05444417_2005"/>
<dbReference type="AlphaFoldDB" id="A0A1M6EHR5"/>
<dbReference type="RefSeq" id="WP_083601311.1">
    <property type="nucleotide sequence ID" value="NZ_FQYO01000003.1"/>
</dbReference>
<dbReference type="PANTHER" id="PTHR43877:SF1">
    <property type="entry name" value="ACETYLTRANSFERASE"/>
    <property type="match status" value="1"/>
</dbReference>
<organism evidence="4 5">
    <name type="scientific">Wenxinia saemankumensis</name>
    <dbReference type="NCBI Taxonomy" id="1447782"/>
    <lineage>
        <taxon>Bacteria</taxon>
        <taxon>Pseudomonadati</taxon>
        <taxon>Pseudomonadota</taxon>
        <taxon>Alphaproteobacteria</taxon>
        <taxon>Rhodobacterales</taxon>
        <taxon>Roseobacteraceae</taxon>
        <taxon>Wenxinia</taxon>
    </lineage>
</organism>
<evidence type="ECO:0000256" key="2">
    <source>
        <dbReference type="ARBA" id="ARBA00023315"/>
    </source>
</evidence>
<evidence type="ECO:0000256" key="1">
    <source>
        <dbReference type="ARBA" id="ARBA00022679"/>
    </source>
</evidence>
<dbReference type="CDD" id="cd04301">
    <property type="entry name" value="NAT_SF"/>
    <property type="match status" value="1"/>
</dbReference>
<dbReference type="PANTHER" id="PTHR43877">
    <property type="entry name" value="AMINOALKYLPHOSPHONATE N-ACETYLTRANSFERASE-RELATED-RELATED"/>
    <property type="match status" value="1"/>
</dbReference>
<reference evidence="4 5" key="1">
    <citation type="submission" date="2016-11" db="EMBL/GenBank/DDBJ databases">
        <authorList>
            <person name="Jaros S."/>
            <person name="Januszkiewicz K."/>
            <person name="Wedrychowicz H."/>
        </authorList>
    </citation>
    <scope>NUCLEOTIDE SEQUENCE [LARGE SCALE GENOMIC DNA]</scope>
    <source>
        <strain evidence="4 5">DSM 100565</strain>
    </source>
</reference>
<protein>
    <submittedName>
        <fullName evidence="4">Putative acetyltransferase</fullName>
    </submittedName>
</protein>
<keyword evidence="2" id="KW-0012">Acyltransferase</keyword>
<dbReference type="GO" id="GO:0016747">
    <property type="term" value="F:acyltransferase activity, transferring groups other than amino-acyl groups"/>
    <property type="evidence" value="ECO:0007669"/>
    <property type="project" value="InterPro"/>
</dbReference>
<accession>A0A1M6EHR5</accession>
<name>A0A1M6EHR5_9RHOB</name>
<evidence type="ECO:0000259" key="3">
    <source>
        <dbReference type="PROSITE" id="PS51186"/>
    </source>
</evidence>
<feature type="domain" description="N-acetyltransferase" evidence="3">
    <location>
        <begin position="3"/>
        <end position="149"/>
    </location>
</feature>
<dbReference type="EMBL" id="FQYO01000003">
    <property type="protein sequence ID" value="SHI85015.1"/>
    <property type="molecule type" value="Genomic_DNA"/>
</dbReference>
<dbReference type="PROSITE" id="PS51186">
    <property type="entry name" value="GNAT"/>
    <property type="match status" value="1"/>
</dbReference>
<dbReference type="InterPro" id="IPR000182">
    <property type="entry name" value="GNAT_dom"/>
</dbReference>
<sequence>MSVAITDERPADAAAIRALVESAFAGAPYASGNEGRIVDGLRADGDMTFSLVAVQDGVVVGHLAASPARVGTAPGWLAIGPLAVAPALQRQGIGSRLLEAALQRATRAGAPGLVLVGDPGYYGRFGFAAAPGLTYRATDAHHILRRTLAGPAATGEIRFAPALQGA</sequence>
<keyword evidence="1 4" id="KW-0808">Transferase</keyword>
<dbReference type="Gene3D" id="3.40.630.30">
    <property type="match status" value="1"/>
</dbReference>
<proteinExistence type="predicted"/>
<dbReference type="Proteomes" id="UP000184292">
    <property type="component" value="Unassembled WGS sequence"/>
</dbReference>
<evidence type="ECO:0000313" key="5">
    <source>
        <dbReference type="Proteomes" id="UP000184292"/>
    </source>
</evidence>
<dbReference type="InterPro" id="IPR016181">
    <property type="entry name" value="Acyl_CoA_acyltransferase"/>
</dbReference>
<gene>
    <name evidence="4" type="ORF">SAMN05444417_2005</name>
</gene>
<evidence type="ECO:0000313" key="4">
    <source>
        <dbReference type="EMBL" id="SHI85015.1"/>
    </source>
</evidence>
<dbReference type="Pfam" id="PF00583">
    <property type="entry name" value="Acetyltransf_1"/>
    <property type="match status" value="1"/>
</dbReference>
<dbReference type="InterPro" id="IPR050832">
    <property type="entry name" value="Bact_Acetyltransf"/>
</dbReference>
<dbReference type="OrthoDB" id="9797178at2"/>
<keyword evidence="5" id="KW-1185">Reference proteome</keyword>